<dbReference type="EMBL" id="AUZX01015115">
    <property type="protein sequence ID" value="EQD29869.1"/>
    <property type="molecule type" value="Genomic_DNA"/>
</dbReference>
<feature type="region of interest" description="Disordered" evidence="1">
    <location>
        <begin position="30"/>
        <end position="60"/>
    </location>
</feature>
<proteinExistence type="predicted"/>
<sequence length="162" mass="17641">LRVPIQMVTALTREAGELLCRQARAGRRRRGRPVKLGDGTGIVMPDTEENQSRYPQPSSQAEGVGFPQVRLAGVVCPSTGAVLDAAVGPYAGKGSGELSLNRRLEDVFQAGDVFLADALYCNYFLVVRLQARGIGVLFEQNGARNTDFRRGERLGTRDHLAR</sequence>
<evidence type="ECO:0000313" key="2">
    <source>
        <dbReference type="EMBL" id="EQD29869.1"/>
    </source>
</evidence>
<gene>
    <name evidence="2" type="ORF">B1A_20481</name>
</gene>
<comment type="caution">
    <text evidence="2">The sequence shown here is derived from an EMBL/GenBank/DDBJ whole genome shotgun (WGS) entry which is preliminary data.</text>
</comment>
<dbReference type="AlphaFoldDB" id="T0ZMA6"/>
<name>T0ZMA6_9ZZZZ</name>
<evidence type="ECO:0000256" key="1">
    <source>
        <dbReference type="SAM" id="MobiDB-lite"/>
    </source>
</evidence>
<reference evidence="2" key="1">
    <citation type="submission" date="2013-08" db="EMBL/GenBank/DDBJ databases">
        <authorList>
            <person name="Mendez C."/>
            <person name="Richter M."/>
            <person name="Ferrer M."/>
            <person name="Sanchez J."/>
        </authorList>
    </citation>
    <scope>NUCLEOTIDE SEQUENCE</scope>
</reference>
<accession>T0ZMA6</accession>
<organism evidence="2">
    <name type="scientific">mine drainage metagenome</name>
    <dbReference type="NCBI Taxonomy" id="410659"/>
    <lineage>
        <taxon>unclassified sequences</taxon>
        <taxon>metagenomes</taxon>
        <taxon>ecological metagenomes</taxon>
    </lineage>
</organism>
<reference evidence="2" key="2">
    <citation type="journal article" date="2014" name="ISME J.">
        <title>Microbial stratification in low pH oxic and suboxic macroscopic growths along an acid mine drainage.</title>
        <authorList>
            <person name="Mendez-Garcia C."/>
            <person name="Mesa V."/>
            <person name="Sprenger R.R."/>
            <person name="Richter M."/>
            <person name="Diez M.S."/>
            <person name="Solano J."/>
            <person name="Bargiela R."/>
            <person name="Golyshina O.V."/>
            <person name="Manteca A."/>
            <person name="Ramos J.L."/>
            <person name="Gallego J.R."/>
            <person name="Llorente I."/>
            <person name="Martins Dos Santos V.A."/>
            <person name="Jensen O.N."/>
            <person name="Pelaez A.I."/>
            <person name="Sanchez J."/>
            <person name="Ferrer M."/>
        </authorList>
    </citation>
    <scope>NUCLEOTIDE SEQUENCE</scope>
</reference>
<feature type="non-terminal residue" evidence="2">
    <location>
        <position position="1"/>
    </location>
</feature>
<protein>
    <submittedName>
        <fullName evidence="2">IS4 family transposase</fullName>
    </submittedName>
</protein>